<comment type="similarity">
    <text evidence="1">Belongs to the F420H(2)-dependent quinone reductase family.</text>
</comment>
<dbReference type="GO" id="GO:0070967">
    <property type="term" value="F:coenzyme F420 binding"/>
    <property type="evidence" value="ECO:0007669"/>
    <property type="project" value="TreeGrafter"/>
</dbReference>
<evidence type="ECO:0000313" key="3">
    <source>
        <dbReference type="EMBL" id="NYH93184.1"/>
    </source>
</evidence>
<dbReference type="AlphaFoldDB" id="A0A852ZJM4"/>
<keyword evidence="4" id="KW-1185">Reference proteome</keyword>
<organism evidence="3 4">
    <name type="scientific">Actinopolymorpha rutila</name>
    <dbReference type="NCBI Taxonomy" id="446787"/>
    <lineage>
        <taxon>Bacteria</taxon>
        <taxon>Bacillati</taxon>
        <taxon>Actinomycetota</taxon>
        <taxon>Actinomycetes</taxon>
        <taxon>Propionibacteriales</taxon>
        <taxon>Actinopolymorphaceae</taxon>
        <taxon>Actinopolymorpha</taxon>
    </lineage>
</organism>
<dbReference type="NCBIfam" id="TIGR00026">
    <property type="entry name" value="hi_GC_TIGR00026"/>
    <property type="match status" value="1"/>
</dbReference>
<evidence type="ECO:0000313" key="4">
    <source>
        <dbReference type="Proteomes" id="UP000579605"/>
    </source>
</evidence>
<dbReference type="Proteomes" id="UP000579605">
    <property type="component" value="Unassembled WGS sequence"/>
</dbReference>
<dbReference type="PANTHER" id="PTHR39428">
    <property type="entry name" value="F420H(2)-DEPENDENT QUINONE REDUCTASE RV1261C"/>
    <property type="match status" value="1"/>
</dbReference>
<comment type="caution">
    <text evidence="3">The sequence shown here is derived from an EMBL/GenBank/DDBJ whole genome shotgun (WGS) entry which is preliminary data.</text>
</comment>
<dbReference type="PANTHER" id="PTHR39428:SF1">
    <property type="entry name" value="F420H(2)-DEPENDENT QUINONE REDUCTASE RV1261C"/>
    <property type="match status" value="1"/>
</dbReference>
<proteinExistence type="inferred from homology"/>
<dbReference type="Gene3D" id="2.30.110.10">
    <property type="entry name" value="Electron Transport, Fmn-binding Protein, Chain A"/>
    <property type="match status" value="1"/>
</dbReference>
<protein>
    <submittedName>
        <fullName evidence="3">Deazaflavin-dependent oxidoreductase (Nitroreductase family)</fullName>
    </submittedName>
</protein>
<evidence type="ECO:0000256" key="1">
    <source>
        <dbReference type="ARBA" id="ARBA00008710"/>
    </source>
</evidence>
<comment type="catalytic activity">
    <reaction evidence="2">
        <text>oxidized coenzyme F420-(gamma-L-Glu)(n) + a quinol + H(+) = reduced coenzyme F420-(gamma-L-Glu)(n) + a quinone</text>
        <dbReference type="Rhea" id="RHEA:39663"/>
        <dbReference type="Rhea" id="RHEA-COMP:12939"/>
        <dbReference type="Rhea" id="RHEA-COMP:14378"/>
        <dbReference type="ChEBI" id="CHEBI:15378"/>
        <dbReference type="ChEBI" id="CHEBI:24646"/>
        <dbReference type="ChEBI" id="CHEBI:132124"/>
        <dbReference type="ChEBI" id="CHEBI:133980"/>
        <dbReference type="ChEBI" id="CHEBI:139511"/>
    </reaction>
</comment>
<dbReference type="GO" id="GO:0005886">
    <property type="term" value="C:plasma membrane"/>
    <property type="evidence" value="ECO:0007669"/>
    <property type="project" value="TreeGrafter"/>
</dbReference>
<name>A0A852ZJM4_9ACTN</name>
<dbReference type="GO" id="GO:0016491">
    <property type="term" value="F:oxidoreductase activity"/>
    <property type="evidence" value="ECO:0007669"/>
    <property type="project" value="InterPro"/>
</dbReference>
<dbReference type="InterPro" id="IPR012349">
    <property type="entry name" value="Split_barrel_FMN-bd"/>
</dbReference>
<sequence>MRTRTAAKDTFHRLSTGAHRAVFTATKGRVLGRALGMPVIELITVGRRSGQERSTMLTVPVVDGDRLVLVASFGGDDRDPAWFHNLRAHPTVRVTGLGATRTMRARIADDEERAALWPRIVAAYQGYANYQTRTTRRIPVVVLEPTADADA</sequence>
<dbReference type="SUPFAM" id="SSF50475">
    <property type="entry name" value="FMN-binding split barrel"/>
    <property type="match status" value="1"/>
</dbReference>
<reference evidence="3 4" key="1">
    <citation type="submission" date="2020-07" db="EMBL/GenBank/DDBJ databases">
        <title>Sequencing the genomes of 1000 actinobacteria strains.</title>
        <authorList>
            <person name="Klenk H.-P."/>
        </authorList>
    </citation>
    <scope>NUCLEOTIDE SEQUENCE [LARGE SCALE GENOMIC DNA]</scope>
    <source>
        <strain evidence="3 4">DSM 18448</strain>
    </source>
</reference>
<dbReference type="EMBL" id="JACBZH010000001">
    <property type="protein sequence ID" value="NYH93184.1"/>
    <property type="molecule type" value="Genomic_DNA"/>
</dbReference>
<evidence type="ECO:0000256" key="2">
    <source>
        <dbReference type="ARBA" id="ARBA00049106"/>
    </source>
</evidence>
<dbReference type="Pfam" id="PF04075">
    <property type="entry name" value="F420H2_quin_red"/>
    <property type="match status" value="1"/>
</dbReference>
<dbReference type="RefSeq" id="WP_179790746.1">
    <property type="nucleotide sequence ID" value="NZ_BAAARR010000036.1"/>
</dbReference>
<accession>A0A852ZJM4</accession>
<gene>
    <name evidence="3" type="ORF">F4554_005822</name>
</gene>
<dbReference type="InterPro" id="IPR004378">
    <property type="entry name" value="F420H2_quin_Rdtase"/>
</dbReference>